<dbReference type="PANTHER" id="PTHR13696:SF99">
    <property type="entry name" value="COBYRINIC ACID AC-DIAMIDE SYNTHASE"/>
    <property type="match status" value="1"/>
</dbReference>
<reference evidence="3 5" key="1">
    <citation type="submission" date="2020-06" db="EMBL/GenBank/DDBJ databases">
        <title>Anoxygenic phototrophic Chloroflexota member uses a Type I reaction center.</title>
        <authorList>
            <person name="Tsuji J.M."/>
            <person name="Shaw N.A."/>
            <person name="Nagashima S."/>
            <person name="Venkiteswaran J."/>
            <person name="Schiff S.L."/>
            <person name="Hanada S."/>
            <person name="Tank M."/>
            <person name="Neufeld J.D."/>
        </authorList>
    </citation>
    <scope>NUCLEOTIDE SEQUENCE [LARGE SCALE GENOMIC DNA]</scope>
    <source>
        <strain evidence="3">L227-S17</strain>
    </source>
</reference>
<dbReference type="InterPro" id="IPR025669">
    <property type="entry name" value="AAA_dom"/>
</dbReference>
<dbReference type="PANTHER" id="PTHR13696">
    <property type="entry name" value="P-LOOP CONTAINING NUCLEOSIDE TRIPHOSPHATE HYDROLASE"/>
    <property type="match status" value="1"/>
</dbReference>
<evidence type="ECO:0000313" key="3">
    <source>
        <dbReference type="EMBL" id="NWJ47071.1"/>
    </source>
</evidence>
<dbReference type="SUPFAM" id="SSF52540">
    <property type="entry name" value="P-loop containing nucleoside triphosphate hydrolases"/>
    <property type="match status" value="1"/>
</dbReference>
<feature type="domain" description="AAA" evidence="2">
    <location>
        <begin position="3"/>
        <end position="179"/>
    </location>
</feature>
<dbReference type="CDD" id="cd02042">
    <property type="entry name" value="ParAB_family"/>
    <property type="match status" value="1"/>
</dbReference>
<dbReference type="Proteomes" id="UP001431572">
    <property type="component" value="Plasmid unnamed2"/>
</dbReference>
<dbReference type="InterPro" id="IPR027417">
    <property type="entry name" value="P-loop_NTPase"/>
</dbReference>
<keyword evidence="4" id="KW-0614">Plasmid</keyword>
<name>A0A8T7M4N4_9CHLR</name>
<evidence type="ECO:0000313" key="4">
    <source>
        <dbReference type="EMBL" id="WJW70385.1"/>
    </source>
</evidence>
<organism evidence="3 5">
    <name type="scientific">Candidatus Chlorohelix allophototropha</name>
    <dbReference type="NCBI Taxonomy" id="3003348"/>
    <lineage>
        <taxon>Bacteria</taxon>
        <taxon>Bacillati</taxon>
        <taxon>Chloroflexota</taxon>
        <taxon>Chloroflexia</taxon>
        <taxon>Candidatus Chloroheliales</taxon>
        <taxon>Candidatus Chloroheliaceae</taxon>
        <taxon>Candidatus Chlorohelix</taxon>
    </lineage>
</organism>
<evidence type="ECO:0000313" key="6">
    <source>
        <dbReference type="Proteomes" id="UP001431572"/>
    </source>
</evidence>
<comment type="similarity">
    <text evidence="1">Belongs to the ParA family.</text>
</comment>
<evidence type="ECO:0000256" key="1">
    <source>
        <dbReference type="ARBA" id="ARBA00006976"/>
    </source>
</evidence>
<dbReference type="Pfam" id="PF13614">
    <property type="entry name" value="AAA_31"/>
    <property type="match status" value="1"/>
</dbReference>
<evidence type="ECO:0000313" key="5">
    <source>
        <dbReference type="Proteomes" id="UP000521676"/>
    </source>
</evidence>
<keyword evidence="6" id="KW-1185">Reference proteome</keyword>
<sequence>MTAKIICLAQNKGGTAKTSSVLNLAACLVQFDLRVLTVDLDQQCNLTVSLGVDPVGLNPTTFQLITDSSVTAQDTIVHTAEGIDLLPASIKLGVLNFSIQETLGRERLLSKKIRAIIGNYDFVLIDTPPSFDIATLNGLTAADYLMVPVVPERLCVEGLGNMLRTYQEIRENSNPNLEMLGIFIARYDGRRTLHKELEGALREEWGNSAFATIIRERANMQEASMRGQSVIAYQRGSDLSADYLALTQEVLDNVRSV</sequence>
<geneLocation type="plasmid" evidence="4 6">
    <name>unnamed2</name>
</geneLocation>
<gene>
    <name evidence="3" type="ORF">HXX08_14515</name>
    <name evidence="4" type="ORF">OZ401_004959</name>
</gene>
<dbReference type="InterPro" id="IPR050678">
    <property type="entry name" value="DNA_Partitioning_ATPase"/>
</dbReference>
<protein>
    <submittedName>
        <fullName evidence="4">AAA family ATPase</fullName>
    </submittedName>
    <submittedName>
        <fullName evidence="3">ParA family protein</fullName>
    </submittedName>
</protein>
<dbReference type="EMBL" id="JACATZ010000002">
    <property type="protein sequence ID" value="NWJ47071.1"/>
    <property type="molecule type" value="Genomic_DNA"/>
</dbReference>
<dbReference type="FunFam" id="3.40.50.300:FF:000285">
    <property type="entry name" value="Sporulation initiation inhibitor Soj"/>
    <property type="match status" value="1"/>
</dbReference>
<accession>A0A8T7M4N4</accession>
<dbReference type="RefSeq" id="WP_341472253.1">
    <property type="nucleotide sequence ID" value="NZ_CP128402.1"/>
</dbReference>
<dbReference type="EMBL" id="CP128402">
    <property type="protein sequence ID" value="WJW70385.1"/>
    <property type="molecule type" value="Genomic_DNA"/>
</dbReference>
<reference evidence="4" key="2">
    <citation type="journal article" date="2024" name="Nature">
        <title>Anoxygenic phototroph of the Chloroflexota uses a type I reaction centre.</title>
        <authorList>
            <person name="Tsuji J.M."/>
            <person name="Shaw N.A."/>
            <person name="Nagashima S."/>
            <person name="Venkiteswaran J.J."/>
            <person name="Schiff S.L."/>
            <person name="Watanabe T."/>
            <person name="Fukui M."/>
            <person name="Hanada S."/>
            <person name="Tank M."/>
            <person name="Neufeld J.D."/>
        </authorList>
    </citation>
    <scope>NUCLEOTIDE SEQUENCE</scope>
    <source>
        <strain evidence="4">L227-S17</strain>
        <plasmid evidence="4 6">unnamed2</plasmid>
    </source>
</reference>
<proteinExistence type="inferred from homology"/>
<dbReference type="Gene3D" id="3.40.50.300">
    <property type="entry name" value="P-loop containing nucleotide triphosphate hydrolases"/>
    <property type="match status" value="1"/>
</dbReference>
<dbReference type="AlphaFoldDB" id="A0A8T7M4N4"/>
<dbReference type="Proteomes" id="UP000521676">
    <property type="component" value="Unassembled WGS sequence"/>
</dbReference>
<evidence type="ECO:0000259" key="2">
    <source>
        <dbReference type="Pfam" id="PF13614"/>
    </source>
</evidence>